<feature type="chain" id="PRO_5039393658" description="Allene oxide cyclase barrel-like domain-containing protein" evidence="1">
    <location>
        <begin position="28"/>
        <end position="175"/>
    </location>
</feature>
<organism evidence="3 4">
    <name type="scientific">Cellulomonas chitinilytica</name>
    <dbReference type="NCBI Taxonomy" id="398759"/>
    <lineage>
        <taxon>Bacteria</taxon>
        <taxon>Bacillati</taxon>
        <taxon>Actinomycetota</taxon>
        <taxon>Actinomycetes</taxon>
        <taxon>Micrococcales</taxon>
        <taxon>Cellulomonadaceae</taxon>
        <taxon>Cellulomonas</taxon>
    </lineage>
</organism>
<dbReference type="AlphaFoldDB" id="A0A919P0T9"/>
<accession>A0A919P0T9</accession>
<dbReference type="GO" id="GO:0017000">
    <property type="term" value="P:antibiotic biosynthetic process"/>
    <property type="evidence" value="ECO:0007669"/>
    <property type="project" value="InterPro"/>
</dbReference>
<dbReference type="RefSeq" id="WP_203747985.1">
    <property type="nucleotide sequence ID" value="NZ_BONK01000001.1"/>
</dbReference>
<feature type="signal peptide" evidence="1">
    <location>
        <begin position="1"/>
        <end position="27"/>
    </location>
</feature>
<dbReference type="Proteomes" id="UP000632740">
    <property type="component" value="Unassembled WGS sequence"/>
</dbReference>
<evidence type="ECO:0000313" key="4">
    <source>
        <dbReference type="Proteomes" id="UP000632740"/>
    </source>
</evidence>
<dbReference type="InterPro" id="IPR044859">
    <property type="entry name" value="Allene_oxi_cyc_Dirigent"/>
</dbReference>
<dbReference type="Pfam" id="PF18678">
    <property type="entry name" value="AOC_like"/>
    <property type="match status" value="1"/>
</dbReference>
<keyword evidence="4" id="KW-1185">Reference proteome</keyword>
<dbReference type="SUPFAM" id="SSF141493">
    <property type="entry name" value="Allene oxide cyclase-like"/>
    <property type="match status" value="1"/>
</dbReference>
<evidence type="ECO:0000256" key="1">
    <source>
        <dbReference type="SAM" id="SignalP"/>
    </source>
</evidence>
<comment type="caution">
    <text evidence="3">The sequence shown here is derived from an EMBL/GenBank/DDBJ whole genome shotgun (WGS) entry which is preliminary data.</text>
</comment>
<name>A0A919P0T9_9CELL</name>
<feature type="domain" description="Allene oxide cyclase barrel-like" evidence="2">
    <location>
        <begin position="70"/>
        <end position="159"/>
    </location>
</feature>
<dbReference type="Gene3D" id="2.40.480.10">
    <property type="entry name" value="Allene oxide cyclase-like"/>
    <property type="match status" value="1"/>
</dbReference>
<evidence type="ECO:0000313" key="3">
    <source>
        <dbReference type="EMBL" id="GIG19738.1"/>
    </source>
</evidence>
<protein>
    <recommendedName>
        <fullName evidence="2">Allene oxide cyclase barrel-like domain-containing protein</fullName>
    </recommendedName>
</protein>
<keyword evidence="1" id="KW-0732">Signal</keyword>
<reference evidence="3" key="1">
    <citation type="submission" date="2021-01" db="EMBL/GenBank/DDBJ databases">
        <title>Whole genome shotgun sequence of Cellulomonas chitinilytica NBRC 110799.</title>
        <authorList>
            <person name="Komaki H."/>
            <person name="Tamura T."/>
        </authorList>
    </citation>
    <scope>NUCLEOTIDE SEQUENCE</scope>
    <source>
        <strain evidence="3">NBRC 110799</strain>
    </source>
</reference>
<dbReference type="GO" id="GO:0009695">
    <property type="term" value="P:jasmonic acid biosynthetic process"/>
    <property type="evidence" value="ECO:0007669"/>
    <property type="project" value="InterPro"/>
</dbReference>
<dbReference type="EMBL" id="BONK01000001">
    <property type="protein sequence ID" value="GIG19738.1"/>
    <property type="molecule type" value="Genomic_DNA"/>
</dbReference>
<evidence type="ECO:0000259" key="2">
    <source>
        <dbReference type="Pfam" id="PF18678"/>
    </source>
</evidence>
<dbReference type="GO" id="GO:0046423">
    <property type="term" value="F:allene-oxide cyclase activity"/>
    <property type="evidence" value="ECO:0007669"/>
    <property type="project" value="InterPro"/>
</dbReference>
<dbReference type="InterPro" id="IPR034871">
    <property type="entry name" value="Allene_oxi_cyc_sf"/>
</dbReference>
<sequence>MRRSLVAVVVAGLAVVTLTGASAGASAGSPVGSGRDRTLSFDVQFSGFFLLDFGPTGVREVPSVADPDLSPSRGDQIVFEDTLLRGGTVVGSGSGTCTVTAVVAADPPIALACQVTYQLPDGQVAAQGRASNAPVKNLAVVGGTGRYSGASGELTVTENGDEANTGSLVIRLDRH</sequence>
<proteinExistence type="predicted"/>
<dbReference type="InterPro" id="IPR041013">
    <property type="entry name" value="AOC-like"/>
</dbReference>
<gene>
    <name evidence="3" type="ORF">Cch01nite_04620</name>
</gene>